<keyword evidence="5" id="KW-1185">Reference proteome</keyword>
<feature type="signal peptide" evidence="3">
    <location>
        <begin position="1"/>
        <end position="24"/>
    </location>
</feature>
<keyword evidence="2 3" id="KW-0732">Signal</keyword>
<accession>A0ABV7PRA5</accession>
<keyword evidence="1" id="KW-0813">Transport</keyword>
<name>A0ABV7PRA5_9ACTN</name>
<dbReference type="SUPFAM" id="SSF53807">
    <property type="entry name" value="Helical backbone' metal receptor"/>
    <property type="match status" value="1"/>
</dbReference>
<evidence type="ECO:0000313" key="5">
    <source>
        <dbReference type="Proteomes" id="UP001595712"/>
    </source>
</evidence>
<proteinExistence type="predicted"/>
<dbReference type="PANTHER" id="PTHR30532">
    <property type="entry name" value="IRON III DICITRATE-BINDING PERIPLASMIC PROTEIN"/>
    <property type="match status" value="1"/>
</dbReference>
<gene>
    <name evidence="4" type="ORF">ACFO8M_00985</name>
</gene>
<evidence type="ECO:0000256" key="2">
    <source>
        <dbReference type="ARBA" id="ARBA00022729"/>
    </source>
</evidence>
<organism evidence="4 5">
    <name type="scientific">Glycomyces rhizosphaerae</name>
    <dbReference type="NCBI Taxonomy" id="2054422"/>
    <lineage>
        <taxon>Bacteria</taxon>
        <taxon>Bacillati</taxon>
        <taxon>Actinomycetota</taxon>
        <taxon>Actinomycetes</taxon>
        <taxon>Glycomycetales</taxon>
        <taxon>Glycomycetaceae</taxon>
        <taxon>Glycomyces</taxon>
    </lineage>
</organism>
<protein>
    <recommendedName>
        <fullName evidence="6">Fe/B12 periplasmic-binding domain-containing protein</fullName>
    </recommendedName>
</protein>
<sequence length="118" mass="12304">MRLPHLKRSAVPAALAAALLAVSACGTTEEGGGDEAADVASGPVSTVDFLGRTVELDKPAERVVILEWSEVEISISLGVMPVGVADIEGYNVSTTPSPMWACAPRRRSTPSPGSTRTW</sequence>
<evidence type="ECO:0000256" key="1">
    <source>
        <dbReference type="ARBA" id="ARBA00022448"/>
    </source>
</evidence>
<dbReference type="PROSITE" id="PS51257">
    <property type="entry name" value="PROKAR_LIPOPROTEIN"/>
    <property type="match status" value="1"/>
</dbReference>
<dbReference type="EMBL" id="JBHRWO010000004">
    <property type="protein sequence ID" value="MFC3491061.1"/>
    <property type="molecule type" value="Genomic_DNA"/>
</dbReference>
<dbReference type="RefSeq" id="WP_387969275.1">
    <property type="nucleotide sequence ID" value="NZ_JBHRWO010000004.1"/>
</dbReference>
<dbReference type="Proteomes" id="UP001595712">
    <property type="component" value="Unassembled WGS sequence"/>
</dbReference>
<evidence type="ECO:0008006" key="6">
    <source>
        <dbReference type="Google" id="ProtNLM"/>
    </source>
</evidence>
<dbReference type="PANTHER" id="PTHR30532:SF1">
    <property type="entry name" value="IRON(3+)-HYDROXAMATE-BINDING PROTEIN FHUD"/>
    <property type="match status" value="1"/>
</dbReference>
<reference evidence="5" key="1">
    <citation type="journal article" date="2019" name="Int. J. Syst. Evol. Microbiol.">
        <title>The Global Catalogue of Microorganisms (GCM) 10K type strain sequencing project: providing services to taxonomists for standard genome sequencing and annotation.</title>
        <authorList>
            <consortium name="The Broad Institute Genomics Platform"/>
            <consortium name="The Broad Institute Genome Sequencing Center for Infectious Disease"/>
            <person name="Wu L."/>
            <person name="Ma J."/>
        </authorList>
    </citation>
    <scope>NUCLEOTIDE SEQUENCE [LARGE SCALE GENOMIC DNA]</scope>
    <source>
        <strain evidence="5">CGMCC 4.7396</strain>
    </source>
</reference>
<evidence type="ECO:0000256" key="3">
    <source>
        <dbReference type="SAM" id="SignalP"/>
    </source>
</evidence>
<evidence type="ECO:0000313" key="4">
    <source>
        <dbReference type="EMBL" id="MFC3491061.1"/>
    </source>
</evidence>
<feature type="chain" id="PRO_5045966350" description="Fe/B12 periplasmic-binding domain-containing protein" evidence="3">
    <location>
        <begin position="25"/>
        <end position="118"/>
    </location>
</feature>
<dbReference type="Gene3D" id="3.40.50.1980">
    <property type="entry name" value="Nitrogenase molybdenum iron protein domain"/>
    <property type="match status" value="1"/>
</dbReference>
<dbReference type="InterPro" id="IPR051313">
    <property type="entry name" value="Bact_iron-sidero_bind"/>
</dbReference>
<comment type="caution">
    <text evidence="4">The sequence shown here is derived from an EMBL/GenBank/DDBJ whole genome shotgun (WGS) entry which is preliminary data.</text>
</comment>